<evidence type="ECO:0000259" key="1">
    <source>
        <dbReference type="Pfam" id="PF13304"/>
    </source>
</evidence>
<dbReference type="AlphaFoldDB" id="A0ABD3WIM3"/>
<dbReference type="EMBL" id="JBJQND010000006">
    <property type="protein sequence ID" value="KAL3872572.1"/>
    <property type="molecule type" value="Genomic_DNA"/>
</dbReference>
<protein>
    <recommendedName>
        <fullName evidence="5">AAA+ ATPase domain-containing protein</fullName>
    </recommendedName>
</protein>
<name>A0ABD3WIM3_SINWO</name>
<dbReference type="Pfam" id="PF13476">
    <property type="entry name" value="AAA_23"/>
    <property type="match status" value="1"/>
</dbReference>
<sequence length="728" mass="83934">MLRAVRIKNFVKFKEDQLLNFEHDGVYLFVGENGSGKSGLLEAVRRCMGISINCTFSTNTVDPKKNAYVVCQFSLTEGGTIITSFVYVEGEYAQIVVKTDSKDSKDEVCMDLIKKENNLNSATNVQCIINEDEKDPLITNLKMAVGSKDKSVDTFLSYVATIIKRHNQHSQETAMSCSGEESTTQKILKALSEQVVFIFGLRSIGEVQWSKSPNIRDGEKNYTSASNRCQLMNWFEENDGMYDPLKTEKIFNILTCGEVFHFEREGERRVWTVKNGKGKKFSILQIPEGILEAYHISLLLSCNKFQTLLLEEPDRGMHPQMIQRLKSIVLPTEKNKIIIITSHNSVFISPNLIPQTFKFYKFLEKGENAIEEHRIVNIGEAICKQGEKMPRLIADVRYANVLFAKRVLLVEGDSDSTFTNALFSHLLNPNNEDSTKRIFDLVSDLNEDMHKSRFSSDDLVKLRDLLTSLYIMKLGGEGEKDRWHTLCENTKTPCLLLLDADAVLGHSTELTKQEFDNCIAAIQKETIKKMQKERMVNNIDQAKKTAIYLEERFLNKKSSSKIPFAKVKLRKFEILYGNIYIKAMKQWNKTKPLTSKNFKILPTIVYESFKKQVENSKNFSDWNKARQLLQDCGVYVWKYGDIEDTFLEVILIDDEFIERFNTFSLLNIHLKAHQFRRKNAHTKLYINEKINDEHIKKSIDMVLEFCNKDSDIVHFIHFLTTYANKNMF</sequence>
<dbReference type="InterPro" id="IPR027417">
    <property type="entry name" value="P-loop_NTPase"/>
</dbReference>
<gene>
    <name evidence="3" type="ORF">ACJMK2_035790</name>
</gene>
<evidence type="ECO:0000313" key="4">
    <source>
        <dbReference type="Proteomes" id="UP001634394"/>
    </source>
</evidence>
<organism evidence="3 4">
    <name type="scientific">Sinanodonta woodiana</name>
    <name type="common">Chinese pond mussel</name>
    <name type="synonym">Anodonta woodiana</name>
    <dbReference type="NCBI Taxonomy" id="1069815"/>
    <lineage>
        <taxon>Eukaryota</taxon>
        <taxon>Metazoa</taxon>
        <taxon>Spiralia</taxon>
        <taxon>Lophotrochozoa</taxon>
        <taxon>Mollusca</taxon>
        <taxon>Bivalvia</taxon>
        <taxon>Autobranchia</taxon>
        <taxon>Heteroconchia</taxon>
        <taxon>Palaeoheterodonta</taxon>
        <taxon>Unionida</taxon>
        <taxon>Unionoidea</taxon>
        <taxon>Unionidae</taxon>
        <taxon>Unioninae</taxon>
        <taxon>Sinanodonta</taxon>
    </lineage>
</organism>
<evidence type="ECO:0000259" key="2">
    <source>
        <dbReference type="Pfam" id="PF13476"/>
    </source>
</evidence>
<dbReference type="InterPro" id="IPR051396">
    <property type="entry name" value="Bact_Antivir_Def_Nuclease"/>
</dbReference>
<dbReference type="Gene3D" id="3.40.50.300">
    <property type="entry name" value="P-loop containing nucleotide triphosphate hydrolases"/>
    <property type="match status" value="1"/>
</dbReference>
<dbReference type="InterPro" id="IPR038729">
    <property type="entry name" value="Rad50/SbcC_AAA"/>
</dbReference>
<proteinExistence type="predicted"/>
<evidence type="ECO:0008006" key="5">
    <source>
        <dbReference type="Google" id="ProtNLM"/>
    </source>
</evidence>
<comment type="caution">
    <text evidence="3">The sequence shown here is derived from an EMBL/GenBank/DDBJ whole genome shotgun (WGS) entry which is preliminary data.</text>
</comment>
<dbReference type="SUPFAM" id="SSF52540">
    <property type="entry name" value="P-loop containing nucleoside triphosphate hydrolases"/>
    <property type="match status" value="1"/>
</dbReference>
<dbReference type="PANTHER" id="PTHR43581">
    <property type="entry name" value="ATP/GTP PHOSPHATASE"/>
    <property type="match status" value="1"/>
</dbReference>
<keyword evidence="4" id="KW-1185">Reference proteome</keyword>
<dbReference type="InterPro" id="IPR003959">
    <property type="entry name" value="ATPase_AAA_core"/>
</dbReference>
<dbReference type="Proteomes" id="UP001634394">
    <property type="component" value="Unassembled WGS sequence"/>
</dbReference>
<accession>A0ABD3WIM3</accession>
<evidence type="ECO:0000313" key="3">
    <source>
        <dbReference type="EMBL" id="KAL3872572.1"/>
    </source>
</evidence>
<reference evidence="3 4" key="1">
    <citation type="submission" date="2024-11" db="EMBL/GenBank/DDBJ databases">
        <title>Chromosome-level genome assembly of the freshwater bivalve Anodonta woodiana.</title>
        <authorList>
            <person name="Chen X."/>
        </authorList>
    </citation>
    <scope>NUCLEOTIDE SEQUENCE [LARGE SCALE GENOMIC DNA]</scope>
    <source>
        <strain evidence="3">MN2024</strain>
        <tissue evidence="3">Gills</tissue>
    </source>
</reference>
<dbReference type="PANTHER" id="PTHR43581:SF4">
    <property type="entry name" value="ATP_GTP PHOSPHATASE"/>
    <property type="match status" value="1"/>
</dbReference>
<feature type="domain" description="Rad50/SbcC-type AAA" evidence="2">
    <location>
        <begin position="5"/>
        <end position="182"/>
    </location>
</feature>
<dbReference type="Pfam" id="PF13304">
    <property type="entry name" value="AAA_21"/>
    <property type="match status" value="1"/>
</dbReference>
<feature type="domain" description="ATPase AAA-type core" evidence="1">
    <location>
        <begin position="263"/>
        <end position="348"/>
    </location>
</feature>